<dbReference type="EMBL" id="CAADRP010000435">
    <property type="protein sequence ID" value="VFU28121.1"/>
    <property type="molecule type" value="Genomic_DNA"/>
</dbReference>
<organism evidence="2">
    <name type="scientific">Salix viminalis</name>
    <name type="common">Common osier</name>
    <name type="synonym">Basket willow</name>
    <dbReference type="NCBI Taxonomy" id="40686"/>
    <lineage>
        <taxon>Eukaryota</taxon>
        <taxon>Viridiplantae</taxon>
        <taxon>Streptophyta</taxon>
        <taxon>Embryophyta</taxon>
        <taxon>Tracheophyta</taxon>
        <taxon>Spermatophyta</taxon>
        <taxon>Magnoliopsida</taxon>
        <taxon>eudicotyledons</taxon>
        <taxon>Gunneridae</taxon>
        <taxon>Pentapetalae</taxon>
        <taxon>rosids</taxon>
        <taxon>fabids</taxon>
        <taxon>Malpighiales</taxon>
        <taxon>Salicaceae</taxon>
        <taxon>Saliceae</taxon>
        <taxon>Salix</taxon>
    </lineage>
</organism>
<evidence type="ECO:0000313" key="2">
    <source>
        <dbReference type="EMBL" id="VFU28121.1"/>
    </source>
</evidence>
<sequence>MPSLAFSLLSVQLWIPLNLLGHHSRPLLSLRQRSKSLVIQFRALAASPRVFRSPETTPWLAISKILLV</sequence>
<dbReference type="AlphaFoldDB" id="A0A6N2KI33"/>
<accession>A0A6N2KI33</accession>
<proteinExistence type="predicted"/>
<keyword evidence="1" id="KW-0732">Signal</keyword>
<reference evidence="2" key="1">
    <citation type="submission" date="2019-03" db="EMBL/GenBank/DDBJ databases">
        <authorList>
            <person name="Mank J."/>
            <person name="Almeida P."/>
        </authorList>
    </citation>
    <scope>NUCLEOTIDE SEQUENCE</scope>
    <source>
        <strain evidence="2">78183</strain>
    </source>
</reference>
<evidence type="ECO:0008006" key="3">
    <source>
        <dbReference type="Google" id="ProtNLM"/>
    </source>
</evidence>
<evidence type="ECO:0000256" key="1">
    <source>
        <dbReference type="SAM" id="SignalP"/>
    </source>
</evidence>
<name>A0A6N2KI33_SALVM</name>
<feature type="chain" id="PRO_5026808503" description="Secreted protein" evidence="1">
    <location>
        <begin position="22"/>
        <end position="68"/>
    </location>
</feature>
<gene>
    <name evidence="2" type="ORF">SVIM_LOCUS91376</name>
</gene>
<protein>
    <recommendedName>
        <fullName evidence="3">Secreted protein</fullName>
    </recommendedName>
</protein>
<feature type="signal peptide" evidence="1">
    <location>
        <begin position="1"/>
        <end position="21"/>
    </location>
</feature>